<feature type="compositionally biased region" description="Polar residues" evidence="1">
    <location>
        <begin position="99"/>
        <end position="108"/>
    </location>
</feature>
<feature type="compositionally biased region" description="Basic residues" evidence="1">
    <location>
        <begin position="89"/>
        <end position="98"/>
    </location>
</feature>
<keyword evidence="3" id="KW-1185">Reference proteome</keyword>
<protein>
    <submittedName>
        <fullName evidence="2">Uncharacterized protein</fullName>
    </submittedName>
</protein>
<evidence type="ECO:0000256" key="1">
    <source>
        <dbReference type="SAM" id="MobiDB-lite"/>
    </source>
</evidence>
<comment type="caution">
    <text evidence="2">The sequence shown here is derived from an EMBL/GenBank/DDBJ whole genome shotgun (WGS) entry which is preliminary data.</text>
</comment>
<name>A0ABN7P0M2_TIMPD</name>
<sequence>MLQTQDRDLKEYMYMLKQFILNRWEGAGLVLSVDVTSVFIGGEGLVEMLSLVAGWRKMFPTHAKSSSPHELRTDRRHTDRFTLNMNQQGRRHSRRKQGTQRTTYHSYM</sequence>
<feature type="region of interest" description="Disordered" evidence="1">
    <location>
        <begin position="61"/>
        <end position="108"/>
    </location>
</feature>
<dbReference type="Proteomes" id="UP001153148">
    <property type="component" value="Unassembled WGS sequence"/>
</dbReference>
<gene>
    <name evidence="2" type="ORF">TPAB3V08_LOCUS7599</name>
</gene>
<accession>A0ABN7P0M2</accession>
<evidence type="ECO:0000313" key="3">
    <source>
        <dbReference type="Proteomes" id="UP001153148"/>
    </source>
</evidence>
<evidence type="ECO:0000313" key="2">
    <source>
        <dbReference type="EMBL" id="CAG2060643.1"/>
    </source>
</evidence>
<organism evidence="2 3">
    <name type="scientific">Timema podura</name>
    <name type="common">Walking stick</name>
    <dbReference type="NCBI Taxonomy" id="61482"/>
    <lineage>
        <taxon>Eukaryota</taxon>
        <taxon>Metazoa</taxon>
        <taxon>Ecdysozoa</taxon>
        <taxon>Arthropoda</taxon>
        <taxon>Hexapoda</taxon>
        <taxon>Insecta</taxon>
        <taxon>Pterygota</taxon>
        <taxon>Neoptera</taxon>
        <taxon>Polyneoptera</taxon>
        <taxon>Phasmatodea</taxon>
        <taxon>Timematodea</taxon>
        <taxon>Timematoidea</taxon>
        <taxon>Timematidae</taxon>
        <taxon>Timema</taxon>
    </lineage>
</organism>
<proteinExistence type="predicted"/>
<feature type="compositionally biased region" description="Basic and acidic residues" evidence="1">
    <location>
        <begin position="67"/>
        <end position="80"/>
    </location>
</feature>
<reference evidence="2" key="1">
    <citation type="submission" date="2021-03" db="EMBL/GenBank/DDBJ databases">
        <authorList>
            <person name="Tran Van P."/>
        </authorList>
    </citation>
    <scope>NUCLEOTIDE SEQUENCE</scope>
</reference>
<dbReference type="EMBL" id="CAJPIN010012992">
    <property type="protein sequence ID" value="CAG2060643.1"/>
    <property type="molecule type" value="Genomic_DNA"/>
</dbReference>